<evidence type="ECO:0000256" key="5">
    <source>
        <dbReference type="ARBA" id="ARBA00022989"/>
    </source>
</evidence>
<evidence type="ECO:0000256" key="7">
    <source>
        <dbReference type="SAM" id="Coils"/>
    </source>
</evidence>
<evidence type="ECO:0000256" key="1">
    <source>
        <dbReference type="ARBA" id="ARBA00004651"/>
    </source>
</evidence>
<sequence>MHHTLRDSLRERVLQRDSVIRSFRHSDGSVNILLGKIEDYTSAYVETNSDLARGFDTLDISEQLPALEKRMALMRKAIGNSTTMGFLVSIRGMVDHLKDQLNSWEDQLTAYNNQLDKIRSDIADFKKDTVLRTAPADSSLRLKSFIQVQSLERKWKGLEDSTEKAIIRIGLLENRVSSLTILLIDVDDKIDLKIHEFTLKALNNEYGYIWNIHKEGSPQRLDTAVARSYKLNSRLFRYFLTNKSNYTGHFITIFLLLAFLGWIMNSRRKVSKTGDMHQKIVDETSYVVKHPYLSAIIVISVLAPFFYDHATQVFLHTMLLITVAVIGFLIKDVWPKPLYKFWTHLFGSAVIFAFSSLLILNTDFDRVVLLLLSCYVIFFSVKFAKLLKLSADGYPPHLRIIVRVFIGLQLVSVLLNVFGRFSLAKITGVSATLNLCLAMGFYLVVQILMESLFLQLEANKTVNSQNFISYIDFKVVQKKFKGVLIKITSVLWLLALAKNLTIDDYLYDTINDFLNHPYQFSSTAFTFRSVLVFIIVIWLSGLLARVISYFYDFAGQQTKLTPQAKKTRSSILLIRLTVFVVGFFVAITAAGIPMDRVTIIIGALGVGIGFGLQNIVNNLVSGVILAFEKPVQVGDIIEVSGKSGTIKEIGIRSSKIECGDGSELIVPNGDLISQHVVNWTLTNNNRRVEIVMRVVYGSDVVKVEDLLLTIVNDHADIMKSPSPAIFLNNFSDSAVEFRVLFWAADIGNWSRLKSNVMREIYLAFNKEGIEIAQSQKEIQLLFPENGVAEAKAIAAAKNEVPDKPGDTNV</sequence>
<feature type="transmembrane region" description="Helical" evidence="8">
    <location>
        <begin position="342"/>
        <end position="361"/>
    </location>
</feature>
<evidence type="ECO:0000313" key="11">
    <source>
        <dbReference type="EMBL" id="GAA3980369.1"/>
    </source>
</evidence>
<evidence type="ECO:0000256" key="3">
    <source>
        <dbReference type="ARBA" id="ARBA00022475"/>
    </source>
</evidence>
<feature type="transmembrane region" description="Helical" evidence="8">
    <location>
        <begin position="530"/>
        <end position="551"/>
    </location>
</feature>
<evidence type="ECO:0008006" key="13">
    <source>
        <dbReference type="Google" id="ProtNLM"/>
    </source>
</evidence>
<keyword evidence="4 8" id="KW-0812">Transmembrane</keyword>
<feature type="transmembrane region" description="Helical" evidence="8">
    <location>
        <begin position="286"/>
        <end position="307"/>
    </location>
</feature>
<evidence type="ECO:0000256" key="8">
    <source>
        <dbReference type="SAM" id="Phobius"/>
    </source>
</evidence>
<dbReference type="Gene3D" id="2.30.30.60">
    <property type="match status" value="1"/>
</dbReference>
<feature type="transmembrane region" description="Helical" evidence="8">
    <location>
        <begin position="367"/>
        <end position="388"/>
    </location>
</feature>
<dbReference type="Pfam" id="PF00924">
    <property type="entry name" value="MS_channel_2nd"/>
    <property type="match status" value="1"/>
</dbReference>
<evidence type="ECO:0000259" key="10">
    <source>
        <dbReference type="Pfam" id="PF21082"/>
    </source>
</evidence>
<evidence type="ECO:0000259" key="9">
    <source>
        <dbReference type="Pfam" id="PF00924"/>
    </source>
</evidence>
<dbReference type="InterPro" id="IPR011014">
    <property type="entry name" value="MscS_channel_TM-2"/>
</dbReference>
<feature type="transmembrane region" description="Helical" evidence="8">
    <location>
        <begin position="572"/>
        <end position="592"/>
    </location>
</feature>
<feature type="transmembrane region" description="Helical" evidence="8">
    <location>
        <begin position="400"/>
        <end position="418"/>
    </location>
</feature>
<evidence type="ECO:0000256" key="2">
    <source>
        <dbReference type="ARBA" id="ARBA00008017"/>
    </source>
</evidence>
<comment type="similarity">
    <text evidence="2">Belongs to the MscS (TC 1.A.23) family.</text>
</comment>
<reference evidence="12" key="1">
    <citation type="journal article" date="2019" name="Int. J. Syst. Evol. Microbiol.">
        <title>The Global Catalogue of Microorganisms (GCM) 10K type strain sequencing project: providing services to taxonomists for standard genome sequencing and annotation.</title>
        <authorList>
            <consortium name="The Broad Institute Genomics Platform"/>
            <consortium name="The Broad Institute Genome Sequencing Center for Infectious Disease"/>
            <person name="Wu L."/>
            <person name="Ma J."/>
        </authorList>
    </citation>
    <scope>NUCLEOTIDE SEQUENCE [LARGE SCALE GENOMIC DNA]</scope>
    <source>
        <strain evidence="12">JCM 16601</strain>
    </source>
</reference>
<dbReference type="Pfam" id="PF21082">
    <property type="entry name" value="MS_channel_3rd"/>
    <property type="match status" value="1"/>
</dbReference>
<dbReference type="SUPFAM" id="SSF50182">
    <property type="entry name" value="Sm-like ribonucleoproteins"/>
    <property type="match status" value="1"/>
</dbReference>
<feature type="transmembrane region" description="Helical" evidence="8">
    <location>
        <begin position="424"/>
        <end position="445"/>
    </location>
</feature>
<accession>A0ABP7QCQ6</accession>
<keyword evidence="5 8" id="KW-1133">Transmembrane helix</keyword>
<protein>
    <recommendedName>
        <fullName evidence="13">Mechanosensitive ion channel</fullName>
    </recommendedName>
</protein>
<evidence type="ECO:0000313" key="12">
    <source>
        <dbReference type="Proteomes" id="UP001500742"/>
    </source>
</evidence>
<gene>
    <name evidence="11" type="ORF">GCM10022210_34520</name>
</gene>
<dbReference type="SUPFAM" id="SSF82861">
    <property type="entry name" value="Mechanosensitive channel protein MscS (YggB), transmembrane region"/>
    <property type="match status" value="1"/>
</dbReference>
<keyword evidence="3" id="KW-1003">Cell membrane</keyword>
<comment type="caution">
    <text evidence="11">The sequence shown here is derived from an EMBL/GenBank/DDBJ whole genome shotgun (WGS) entry which is preliminary data.</text>
</comment>
<evidence type="ECO:0000256" key="6">
    <source>
        <dbReference type="ARBA" id="ARBA00023136"/>
    </source>
</evidence>
<keyword evidence="7" id="KW-0175">Coiled coil</keyword>
<dbReference type="InterPro" id="IPR011066">
    <property type="entry name" value="MscS_channel_C_sf"/>
</dbReference>
<dbReference type="InterPro" id="IPR010920">
    <property type="entry name" value="LSM_dom_sf"/>
</dbReference>
<evidence type="ECO:0000256" key="4">
    <source>
        <dbReference type="ARBA" id="ARBA00022692"/>
    </source>
</evidence>
<feature type="transmembrane region" description="Helical" evidence="8">
    <location>
        <begin position="598"/>
        <end position="620"/>
    </location>
</feature>
<dbReference type="EMBL" id="BAAAZC010000025">
    <property type="protein sequence ID" value="GAA3980369.1"/>
    <property type="molecule type" value="Genomic_DNA"/>
</dbReference>
<dbReference type="InterPro" id="IPR052702">
    <property type="entry name" value="MscS-like_channel"/>
</dbReference>
<dbReference type="InterPro" id="IPR049278">
    <property type="entry name" value="MS_channel_C"/>
</dbReference>
<organism evidence="11 12">
    <name type="scientific">Mucilaginibacter dorajii</name>
    <dbReference type="NCBI Taxonomy" id="692994"/>
    <lineage>
        <taxon>Bacteria</taxon>
        <taxon>Pseudomonadati</taxon>
        <taxon>Bacteroidota</taxon>
        <taxon>Sphingobacteriia</taxon>
        <taxon>Sphingobacteriales</taxon>
        <taxon>Sphingobacteriaceae</taxon>
        <taxon>Mucilaginibacter</taxon>
    </lineage>
</organism>
<proteinExistence type="inferred from homology"/>
<feature type="domain" description="Mechanosensitive ion channel MscS" evidence="9">
    <location>
        <begin position="614"/>
        <end position="680"/>
    </location>
</feature>
<dbReference type="InterPro" id="IPR023408">
    <property type="entry name" value="MscS_beta-dom_sf"/>
</dbReference>
<dbReference type="Gene3D" id="1.10.287.1260">
    <property type="match status" value="1"/>
</dbReference>
<keyword evidence="6 8" id="KW-0472">Membrane</keyword>
<feature type="transmembrane region" description="Helical" evidence="8">
    <location>
        <begin position="246"/>
        <end position="265"/>
    </location>
</feature>
<dbReference type="Proteomes" id="UP001500742">
    <property type="component" value="Unassembled WGS sequence"/>
</dbReference>
<comment type="subcellular location">
    <subcellularLocation>
        <location evidence="1">Cell membrane</location>
        <topology evidence="1">Multi-pass membrane protein</topology>
    </subcellularLocation>
</comment>
<keyword evidence="12" id="KW-1185">Reference proteome</keyword>
<dbReference type="PANTHER" id="PTHR30347:SF1">
    <property type="entry name" value="MECHANOSENSITIVE CHANNEL MSCK"/>
    <property type="match status" value="1"/>
</dbReference>
<dbReference type="Gene3D" id="3.30.70.100">
    <property type="match status" value="1"/>
</dbReference>
<name>A0ABP7QCQ6_9SPHI</name>
<feature type="coiled-coil region" evidence="7">
    <location>
        <begin position="94"/>
        <end position="128"/>
    </location>
</feature>
<feature type="transmembrane region" description="Helical" evidence="8">
    <location>
        <begin position="313"/>
        <end position="330"/>
    </location>
</feature>
<feature type="domain" description="Mechanosensitive ion channel MscS C-terminal" evidence="10">
    <location>
        <begin position="688"/>
        <end position="771"/>
    </location>
</feature>
<dbReference type="SUPFAM" id="SSF82689">
    <property type="entry name" value="Mechanosensitive channel protein MscS (YggB), C-terminal domain"/>
    <property type="match status" value="1"/>
</dbReference>
<dbReference type="PANTHER" id="PTHR30347">
    <property type="entry name" value="POTASSIUM CHANNEL RELATED"/>
    <property type="match status" value="1"/>
</dbReference>
<dbReference type="InterPro" id="IPR006685">
    <property type="entry name" value="MscS_channel_2nd"/>
</dbReference>